<feature type="region of interest" description="Disordered" evidence="10">
    <location>
        <begin position="1"/>
        <end position="156"/>
    </location>
</feature>
<evidence type="ECO:0000313" key="12">
    <source>
        <dbReference type="EMBL" id="CAH0374131.1"/>
    </source>
</evidence>
<gene>
    <name evidence="12" type="ORF">PECAL_4P13990</name>
</gene>
<evidence type="ECO:0000256" key="8">
    <source>
        <dbReference type="ARBA" id="ARBA00023274"/>
    </source>
</evidence>
<keyword evidence="5" id="KW-0694">RNA-binding</keyword>
<evidence type="ECO:0000256" key="7">
    <source>
        <dbReference type="ARBA" id="ARBA00023242"/>
    </source>
</evidence>
<dbReference type="EMBL" id="CAKKNE010000004">
    <property type="protein sequence ID" value="CAH0374131.1"/>
    <property type="molecule type" value="Genomic_DNA"/>
</dbReference>
<accession>A0A8J2SSZ4</accession>
<evidence type="ECO:0000256" key="6">
    <source>
        <dbReference type="ARBA" id="ARBA00023187"/>
    </source>
</evidence>
<dbReference type="GO" id="GO:0000398">
    <property type="term" value="P:mRNA splicing, via spliceosome"/>
    <property type="evidence" value="ECO:0007669"/>
    <property type="project" value="InterPro"/>
</dbReference>
<evidence type="ECO:0000259" key="11">
    <source>
        <dbReference type="PROSITE" id="PS52002"/>
    </source>
</evidence>
<evidence type="ECO:0000256" key="2">
    <source>
        <dbReference type="ARBA" id="ARBA00007927"/>
    </source>
</evidence>
<dbReference type="GO" id="GO:0005685">
    <property type="term" value="C:U1 snRNP"/>
    <property type="evidence" value="ECO:0007669"/>
    <property type="project" value="TreeGrafter"/>
</dbReference>
<dbReference type="AlphaFoldDB" id="A0A8J2SSZ4"/>
<protein>
    <recommendedName>
        <fullName evidence="9">Sm protein F</fullName>
    </recommendedName>
</protein>
<keyword evidence="8" id="KW-0687">Ribonucleoprotein</keyword>
<dbReference type="GO" id="GO:0003723">
    <property type="term" value="F:RNA binding"/>
    <property type="evidence" value="ECO:0007669"/>
    <property type="project" value="UniProtKB-KW"/>
</dbReference>
<evidence type="ECO:0000256" key="5">
    <source>
        <dbReference type="ARBA" id="ARBA00022884"/>
    </source>
</evidence>
<reference evidence="12" key="1">
    <citation type="submission" date="2021-11" db="EMBL/GenBank/DDBJ databases">
        <authorList>
            <consortium name="Genoscope - CEA"/>
            <person name="William W."/>
        </authorList>
    </citation>
    <scope>NUCLEOTIDE SEQUENCE</scope>
</reference>
<feature type="compositionally biased region" description="Pro residues" evidence="10">
    <location>
        <begin position="142"/>
        <end position="153"/>
    </location>
</feature>
<dbReference type="SUPFAM" id="SSF50182">
    <property type="entry name" value="Sm-like ribonucleoproteins"/>
    <property type="match status" value="1"/>
</dbReference>
<dbReference type="PANTHER" id="PTHR11021:SF0">
    <property type="entry name" value="SMALL NUCLEAR RIBONUCLEOPROTEIN F"/>
    <property type="match status" value="1"/>
</dbReference>
<dbReference type="GO" id="GO:0071013">
    <property type="term" value="C:catalytic step 2 spliceosome"/>
    <property type="evidence" value="ECO:0007669"/>
    <property type="project" value="TreeGrafter"/>
</dbReference>
<feature type="compositionally biased region" description="Pro residues" evidence="10">
    <location>
        <begin position="86"/>
        <end position="99"/>
    </location>
</feature>
<evidence type="ECO:0000256" key="10">
    <source>
        <dbReference type="SAM" id="MobiDB-lite"/>
    </source>
</evidence>
<dbReference type="InterPro" id="IPR001163">
    <property type="entry name" value="Sm_dom_euk/arc"/>
</dbReference>
<evidence type="ECO:0000256" key="4">
    <source>
        <dbReference type="ARBA" id="ARBA00022728"/>
    </source>
</evidence>
<comment type="subcellular location">
    <subcellularLocation>
        <location evidence="1">Nucleus</location>
    </subcellularLocation>
</comment>
<sequence>MAEVVDLCASSDDEAPPGPPVRRQHTQPESIEISSDEEAAAPAPAPRPADDDDEAAPAPAPAPRPADEDEDDEDFLAFFSSRRGPAPAPAPAPPPPPMRRQPTAPTQDLCSDDEAPPAPRPSVDAVDLTASPPPPRKRPREAPPAPPPPPPTLPQTITARASEAFASRWPDASGAFATPQSIKDAPPANAFRRALRQTASVEFYGGSRPLRHCLCVIDARDGRDAAVQAHERLAQILDDSICVCALVCAVDRPEWADAVIKLERRHSRLVTRLIWVQRGANAQKAVATWARTYARRFDRTRGKNNDDPLDFLHGQCVDDVKRWKRARPTKHADAWAPALNTLLPDAAAEAVSTAFPSYSRLVEALRSEGPDCVARVPKKTAKERCVGPAAAARLRSLLTSENPDFVGFLNDLTGKDVIVKLKWGMEYEGKLLSVDSYMNVQLGDAKEYIDGQLAGALGEILIRCNNVMYMRQSPAGGLAAMEE</sequence>
<dbReference type="InterPro" id="IPR016487">
    <property type="entry name" value="Lsm6/sSmF"/>
</dbReference>
<dbReference type="Gene3D" id="2.30.30.100">
    <property type="match status" value="1"/>
</dbReference>
<keyword evidence="4" id="KW-0747">Spliceosome</keyword>
<dbReference type="SMART" id="SM00651">
    <property type="entry name" value="Sm"/>
    <property type="match status" value="1"/>
</dbReference>
<evidence type="ECO:0000256" key="9">
    <source>
        <dbReference type="ARBA" id="ARBA00030144"/>
    </source>
</evidence>
<proteinExistence type="inferred from homology"/>
<dbReference type="Proteomes" id="UP000789595">
    <property type="component" value="Unassembled WGS sequence"/>
</dbReference>
<keyword evidence="13" id="KW-1185">Reference proteome</keyword>
<dbReference type="InterPro" id="IPR047575">
    <property type="entry name" value="Sm"/>
</dbReference>
<dbReference type="Pfam" id="PF01423">
    <property type="entry name" value="LSM"/>
    <property type="match status" value="1"/>
</dbReference>
<comment type="similarity">
    <text evidence="2">Belongs to the snRNP Sm proteins family. SmF/LSm6 subfamily.</text>
</comment>
<feature type="domain" description="Sm" evidence="11">
    <location>
        <begin position="404"/>
        <end position="476"/>
    </location>
</feature>
<dbReference type="InterPro" id="IPR010920">
    <property type="entry name" value="LSM_dom_sf"/>
</dbReference>
<evidence type="ECO:0000256" key="3">
    <source>
        <dbReference type="ARBA" id="ARBA00022664"/>
    </source>
</evidence>
<dbReference type="PANTHER" id="PTHR11021">
    <property type="entry name" value="SMALL NUCLEAR RIBONUCLEOPROTEIN F SNRNP-F"/>
    <property type="match status" value="1"/>
</dbReference>
<evidence type="ECO:0000313" key="13">
    <source>
        <dbReference type="Proteomes" id="UP000789595"/>
    </source>
</evidence>
<keyword evidence="7" id="KW-0539">Nucleus</keyword>
<keyword evidence="3" id="KW-0507">mRNA processing</keyword>
<dbReference type="InterPro" id="IPR034100">
    <property type="entry name" value="Sm_F"/>
</dbReference>
<name>A0A8J2SSZ4_9STRA</name>
<dbReference type="PROSITE" id="PS52002">
    <property type="entry name" value="SM"/>
    <property type="match status" value="1"/>
</dbReference>
<keyword evidence="6" id="KW-0508">mRNA splicing</keyword>
<organism evidence="12 13">
    <name type="scientific">Pelagomonas calceolata</name>
    <dbReference type="NCBI Taxonomy" id="35677"/>
    <lineage>
        <taxon>Eukaryota</taxon>
        <taxon>Sar</taxon>
        <taxon>Stramenopiles</taxon>
        <taxon>Ochrophyta</taxon>
        <taxon>Pelagophyceae</taxon>
        <taxon>Pelagomonadales</taxon>
        <taxon>Pelagomonadaceae</taxon>
        <taxon>Pelagomonas</taxon>
    </lineage>
</organism>
<evidence type="ECO:0000256" key="1">
    <source>
        <dbReference type="ARBA" id="ARBA00004123"/>
    </source>
</evidence>
<dbReference type="CDD" id="cd01722">
    <property type="entry name" value="Sm_F"/>
    <property type="match status" value="1"/>
</dbReference>
<comment type="caution">
    <text evidence="12">The sequence shown here is derived from an EMBL/GenBank/DDBJ whole genome shotgun (WGS) entry which is preliminary data.</text>
</comment>
<dbReference type="GO" id="GO:0034715">
    <property type="term" value="C:pICln-Sm protein complex"/>
    <property type="evidence" value="ECO:0007669"/>
    <property type="project" value="TreeGrafter"/>
</dbReference>
<dbReference type="OrthoDB" id="409625at2759"/>